<name>A0A846YMW5_9NOCA</name>
<gene>
    <name evidence="1" type="ORF">HGA15_30470</name>
</gene>
<evidence type="ECO:0000313" key="2">
    <source>
        <dbReference type="Proteomes" id="UP000570678"/>
    </source>
</evidence>
<dbReference type="InterPro" id="IPR046193">
    <property type="entry name" value="DUF6221"/>
</dbReference>
<dbReference type="Pfam" id="PF19730">
    <property type="entry name" value="DUF6221"/>
    <property type="match status" value="1"/>
</dbReference>
<proteinExistence type="predicted"/>
<organism evidence="1 2">
    <name type="scientific">Nocardia flavorosea</name>
    <dbReference type="NCBI Taxonomy" id="53429"/>
    <lineage>
        <taxon>Bacteria</taxon>
        <taxon>Bacillati</taxon>
        <taxon>Actinomycetota</taxon>
        <taxon>Actinomycetes</taxon>
        <taxon>Mycobacteriales</taxon>
        <taxon>Nocardiaceae</taxon>
        <taxon>Nocardia</taxon>
    </lineage>
</organism>
<protein>
    <submittedName>
        <fullName evidence="1">Uncharacterized protein</fullName>
    </submittedName>
</protein>
<dbReference type="Proteomes" id="UP000570678">
    <property type="component" value="Unassembled WGS sequence"/>
</dbReference>
<reference evidence="1 2" key="1">
    <citation type="submission" date="2020-04" db="EMBL/GenBank/DDBJ databases">
        <title>MicrobeNet Type strains.</title>
        <authorList>
            <person name="Nicholson A.C."/>
        </authorList>
    </citation>
    <scope>NUCLEOTIDE SEQUENCE [LARGE SCALE GENOMIC DNA]</scope>
    <source>
        <strain evidence="1 2">JCM 3332</strain>
    </source>
</reference>
<keyword evidence="2" id="KW-1185">Reference proteome</keyword>
<comment type="caution">
    <text evidence="1">The sequence shown here is derived from an EMBL/GenBank/DDBJ whole genome shotgun (WGS) entry which is preliminary data.</text>
</comment>
<sequence length="147" mass="16374">MGSMSADAISRLLAGLERDERLARAATDLPRPVTKWPEKRPPWEPERWRVDEFCDLVTVNGAADPIWEGDSGGGPRDIGVAEHIAAHDPARVLRWVSVVRQMIATRNGLAGLDHECEQCDGYRVEIGLYDAIFADLADIYTEDTDEE</sequence>
<dbReference type="AlphaFoldDB" id="A0A846YMW5"/>
<accession>A0A846YMW5</accession>
<evidence type="ECO:0000313" key="1">
    <source>
        <dbReference type="EMBL" id="NKY60385.1"/>
    </source>
</evidence>
<dbReference type="EMBL" id="JAAXOT010000022">
    <property type="protein sequence ID" value="NKY60385.1"/>
    <property type="molecule type" value="Genomic_DNA"/>
</dbReference>